<name>A0ABD6AVK3_9EURY</name>
<evidence type="ECO:0000313" key="2">
    <source>
        <dbReference type="EMBL" id="MFD1513288.1"/>
    </source>
</evidence>
<keyword evidence="3" id="KW-1185">Reference proteome</keyword>
<dbReference type="AlphaFoldDB" id="A0ABD6AVK3"/>
<dbReference type="RefSeq" id="WP_250873241.1">
    <property type="nucleotide sequence ID" value="NZ_JALXFV010000003.1"/>
</dbReference>
<feature type="region of interest" description="Disordered" evidence="1">
    <location>
        <begin position="206"/>
        <end position="252"/>
    </location>
</feature>
<comment type="caution">
    <text evidence="2">The sequence shown here is derived from an EMBL/GenBank/DDBJ whole genome shotgun (WGS) entry which is preliminary data.</text>
</comment>
<reference evidence="2 3" key="1">
    <citation type="journal article" date="2019" name="Int. J. Syst. Evol. Microbiol.">
        <title>The Global Catalogue of Microorganisms (GCM) 10K type strain sequencing project: providing services to taxonomists for standard genome sequencing and annotation.</title>
        <authorList>
            <consortium name="The Broad Institute Genomics Platform"/>
            <consortium name="The Broad Institute Genome Sequencing Center for Infectious Disease"/>
            <person name="Wu L."/>
            <person name="Ma J."/>
        </authorList>
    </citation>
    <scope>NUCLEOTIDE SEQUENCE [LARGE SCALE GENOMIC DNA]</scope>
    <source>
        <strain evidence="2 3">CGMCC 1.12563</strain>
    </source>
</reference>
<gene>
    <name evidence="2" type="ORF">ACFSBT_08360</name>
</gene>
<evidence type="ECO:0000313" key="3">
    <source>
        <dbReference type="Proteomes" id="UP001597187"/>
    </source>
</evidence>
<dbReference type="EMBL" id="JBHUDC010000003">
    <property type="protein sequence ID" value="MFD1513288.1"/>
    <property type="molecule type" value="Genomic_DNA"/>
</dbReference>
<protein>
    <recommendedName>
        <fullName evidence="4">MFS transporter</fullName>
    </recommendedName>
</protein>
<accession>A0ABD6AVK3</accession>
<feature type="compositionally biased region" description="Basic and acidic residues" evidence="1">
    <location>
        <begin position="238"/>
        <end position="252"/>
    </location>
</feature>
<proteinExistence type="predicted"/>
<dbReference type="Proteomes" id="UP001597187">
    <property type="component" value="Unassembled WGS sequence"/>
</dbReference>
<evidence type="ECO:0000256" key="1">
    <source>
        <dbReference type="SAM" id="MobiDB-lite"/>
    </source>
</evidence>
<sequence length="252" mass="27578">MLAPLRRTLRERIDRRSIAGALAFTALLAWLFDQSFGSAVNSLAAAVLVGGSGLVADAYGLSDAVRRVGLGAWVLLAGGALDLLDGDADETVGLLLALGGVWLLLDGVQELRHEGVAVAERDPADGEAVYRQYLAQRLREDLRERPATRRELRERFDETPDAVDDALALLERRDLVVREGSAYVARDREERGWGRRALARLARPVTRELDHGTTAVPSDETGRHRTTASDRPPTDSTRGADDREPASEHVER</sequence>
<evidence type="ECO:0008006" key="4">
    <source>
        <dbReference type="Google" id="ProtNLM"/>
    </source>
</evidence>
<organism evidence="2 3">
    <name type="scientific">Halomarina rubra</name>
    <dbReference type="NCBI Taxonomy" id="2071873"/>
    <lineage>
        <taxon>Archaea</taxon>
        <taxon>Methanobacteriati</taxon>
        <taxon>Methanobacteriota</taxon>
        <taxon>Stenosarchaea group</taxon>
        <taxon>Halobacteria</taxon>
        <taxon>Halobacteriales</taxon>
        <taxon>Natronomonadaceae</taxon>
        <taxon>Halomarina</taxon>
    </lineage>
</organism>